<sequence length="88" mass="9361">MRRTTSSRSNAPSKNVSIARRSAPDKGLTVANLSTKTRYPRSVGMRPALVCGCVIKPSSSRTAISFRIVAGEIPSPLRAAIDFEPTGS</sequence>
<dbReference type="AlphaFoldDB" id="A0A6J6J2M2"/>
<evidence type="ECO:0000256" key="1">
    <source>
        <dbReference type="SAM" id="MobiDB-lite"/>
    </source>
</evidence>
<dbReference type="EMBL" id="CAEZVI010000087">
    <property type="protein sequence ID" value="CAB4631008.1"/>
    <property type="molecule type" value="Genomic_DNA"/>
</dbReference>
<feature type="compositionally biased region" description="Polar residues" evidence="1">
    <location>
        <begin position="1"/>
        <end position="16"/>
    </location>
</feature>
<organism evidence="2">
    <name type="scientific">freshwater metagenome</name>
    <dbReference type="NCBI Taxonomy" id="449393"/>
    <lineage>
        <taxon>unclassified sequences</taxon>
        <taxon>metagenomes</taxon>
        <taxon>ecological metagenomes</taxon>
    </lineage>
</organism>
<evidence type="ECO:0000313" key="2">
    <source>
        <dbReference type="EMBL" id="CAB4631008.1"/>
    </source>
</evidence>
<reference evidence="2" key="1">
    <citation type="submission" date="2020-05" db="EMBL/GenBank/DDBJ databases">
        <authorList>
            <person name="Chiriac C."/>
            <person name="Salcher M."/>
            <person name="Ghai R."/>
            <person name="Kavagutti S V."/>
        </authorList>
    </citation>
    <scope>NUCLEOTIDE SEQUENCE</scope>
</reference>
<accession>A0A6J6J2M2</accession>
<gene>
    <name evidence="2" type="ORF">UFOPK1981_00697</name>
</gene>
<feature type="region of interest" description="Disordered" evidence="1">
    <location>
        <begin position="1"/>
        <end position="27"/>
    </location>
</feature>
<proteinExistence type="predicted"/>
<name>A0A6J6J2M2_9ZZZZ</name>
<protein>
    <submittedName>
        <fullName evidence="2">Unannotated protein</fullName>
    </submittedName>
</protein>